<dbReference type="AlphaFoldDB" id="A0A0H4WY27"/>
<name>A0A0H4WY27_9BACT</name>
<evidence type="ECO:0000256" key="1">
    <source>
        <dbReference type="SAM" id="SignalP"/>
    </source>
</evidence>
<dbReference type="Proteomes" id="UP000009026">
    <property type="component" value="Chromosome"/>
</dbReference>
<dbReference type="STRING" id="1297742.A176_005228"/>
<evidence type="ECO:0000313" key="2">
    <source>
        <dbReference type="EMBL" id="AKQ68316.1"/>
    </source>
</evidence>
<dbReference type="SUPFAM" id="SSF49464">
    <property type="entry name" value="Carboxypeptidase regulatory domain-like"/>
    <property type="match status" value="1"/>
</dbReference>
<proteinExistence type="predicted"/>
<dbReference type="EMBL" id="CP012109">
    <property type="protein sequence ID" value="AKQ68316.1"/>
    <property type="molecule type" value="Genomic_DNA"/>
</dbReference>
<organism evidence="2 3">
    <name type="scientific">Pseudomyxococcus hansupus</name>
    <dbReference type="NCBI Taxonomy" id="1297742"/>
    <lineage>
        <taxon>Bacteria</taxon>
        <taxon>Pseudomonadati</taxon>
        <taxon>Myxococcota</taxon>
        <taxon>Myxococcia</taxon>
        <taxon>Myxococcales</taxon>
        <taxon>Cystobacterineae</taxon>
        <taxon>Myxococcaceae</taxon>
        <taxon>Pseudomyxococcus</taxon>
    </lineage>
</organism>
<dbReference type="KEGG" id="mym:A176_005228"/>
<keyword evidence="3" id="KW-1185">Reference proteome</keyword>
<feature type="signal peptide" evidence="1">
    <location>
        <begin position="1"/>
        <end position="28"/>
    </location>
</feature>
<evidence type="ECO:0000313" key="3">
    <source>
        <dbReference type="Proteomes" id="UP000009026"/>
    </source>
</evidence>
<protein>
    <submittedName>
        <fullName evidence="2">RTX toxin</fullName>
    </submittedName>
</protein>
<accession>A0A0H4WY27</accession>
<feature type="chain" id="PRO_5005213094" evidence="1">
    <location>
        <begin position="29"/>
        <end position="509"/>
    </location>
</feature>
<gene>
    <name evidence="2" type="ORF">A176_005228</name>
</gene>
<dbReference type="Gene3D" id="2.60.40.4130">
    <property type="match status" value="1"/>
</dbReference>
<dbReference type="eggNOG" id="COG5184">
    <property type="taxonomic scope" value="Bacteria"/>
</dbReference>
<reference evidence="2 3" key="1">
    <citation type="journal article" date="2016" name="PLoS ONE">
        <title>Complete Genome Sequence and Comparative Genomics of a Novel Myxobacterium Myxococcus hansupus.</title>
        <authorList>
            <person name="Sharma G."/>
            <person name="Narwani T."/>
            <person name="Subramanian S."/>
        </authorList>
    </citation>
    <scope>NUCLEOTIDE SEQUENCE [LARGE SCALE GENOMIC DNA]</scope>
    <source>
        <strain evidence="3">mixupus</strain>
    </source>
</reference>
<dbReference type="PATRIC" id="fig|1297742.4.peg.5308"/>
<keyword evidence="1" id="KW-0732">Signal</keyword>
<sequence>MLSLKAVFRKLPALVFALCMGLGSTVAAQTYERFAGRLSDKATGAALVSTVTVNGYRKATATNGSFEIYVPTASRYVFDVSMNGYVPTSIIHHRSPPADLDVKLTRAEVHTINPTQNIDVTDNRGTRITIPAGSLVDSAGRPAPSSVQLQLYTYDLRNEQMVGDMSAIDVNGRPVALISLGAFSAEFRDTNGTLYNLANGRAATIRMNTDPASTFSGAIPLWWYDQSRGLWVEEGMGYVENGVATGQVRHFTVWNFDLKMDTPACVKLEFNPLYFYTTLAGKASVRLDVVSQGVSSSNVSVDNPGPHAIYNLPPNTNVGVVVNNVPHGIVNTGAPWGGIGIPPHPYDVCNGKLLNITGPTAQFGMLKGRVLRQHRTNHGGVAVTVNRGNTPLGSAVTDAGGFFSVQVPAGSGTTITAARLGYLSAQRANFNVAAGGTLELPDVTLPAGNTDGDNDIDWNDINAIGSAVTTPPTAVGPNDPRDVNGNGVIDWDDSAKATANGGMVGPRPW</sequence>
<dbReference type="InterPro" id="IPR008969">
    <property type="entry name" value="CarboxyPept-like_regulatory"/>
</dbReference>